<dbReference type="EMBL" id="BMAT01008101">
    <property type="protein sequence ID" value="GFR77880.1"/>
    <property type="molecule type" value="Genomic_DNA"/>
</dbReference>
<proteinExistence type="predicted"/>
<keyword evidence="2" id="KW-1185">Reference proteome</keyword>
<evidence type="ECO:0000313" key="2">
    <source>
        <dbReference type="Proteomes" id="UP000762676"/>
    </source>
</evidence>
<protein>
    <submittedName>
        <fullName evidence="1">Uncharacterized protein</fullName>
    </submittedName>
</protein>
<gene>
    <name evidence="1" type="ORF">ElyMa_003980300</name>
</gene>
<evidence type="ECO:0000313" key="1">
    <source>
        <dbReference type="EMBL" id="GFR77880.1"/>
    </source>
</evidence>
<comment type="caution">
    <text evidence="1">The sequence shown here is derived from an EMBL/GenBank/DDBJ whole genome shotgun (WGS) entry which is preliminary data.</text>
</comment>
<dbReference type="Proteomes" id="UP000762676">
    <property type="component" value="Unassembled WGS sequence"/>
</dbReference>
<dbReference type="AlphaFoldDB" id="A0AAV4FYS9"/>
<sequence>MLFRGFDRLGRLALDLAALSGFIDSARVWPRPSQFVESGRKQAVIPGPKTWGHCVDVVCFLSARQTLVQFKSVADDKLVRSLVVPADDSRINGPAAIVEFQSDRSRFNSPVSYMCGSSSD</sequence>
<accession>A0AAV4FYS9</accession>
<reference evidence="1 2" key="1">
    <citation type="journal article" date="2021" name="Elife">
        <title>Chloroplast acquisition without the gene transfer in kleptoplastic sea slugs, Plakobranchus ocellatus.</title>
        <authorList>
            <person name="Maeda T."/>
            <person name="Takahashi S."/>
            <person name="Yoshida T."/>
            <person name="Shimamura S."/>
            <person name="Takaki Y."/>
            <person name="Nagai Y."/>
            <person name="Toyoda A."/>
            <person name="Suzuki Y."/>
            <person name="Arimoto A."/>
            <person name="Ishii H."/>
            <person name="Satoh N."/>
            <person name="Nishiyama T."/>
            <person name="Hasebe M."/>
            <person name="Maruyama T."/>
            <person name="Minagawa J."/>
            <person name="Obokata J."/>
            <person name="Shigenobu S."/>
        </authorList>
    </citation>
    <scope>NUCLEOTIDE SEQUENCE [LARGE SCALE GENOMIC DNA]</scope>
</reference>
<organism evidence="1 2">
    <name type="scientific">Elysia marginata</name>
    <dbReference type="NCBI Taxonomy" id="1093978"/>
    <lineage>
        <taxon>Eukaryota</taxon>
        <taxon>Metazoa</taxon>
        <taxon>Spiralia</taxon>
        <taxon>Lophotrochozoa</taxon>
        <taxon>Mollusca</taxon>
        <taxon>Gastropoda</taxon>
        <taxon>Heterobranchia</taxon>
        <taxon>Euthyneura</taxon>
        <taxon>Panpulmonata</taxon>
        <taxon>Sacoglossa</taxon>
        <taxon>Placobranchoidea</taxon>
        <taxon>Plakobranchidae</taxon>
        <taxon>Elysia</taxon>
    </lineage>
</organism>
<name>A0AAV4FYS9_9GAST</name>